<feature type="compositionally biased region" description="Basic and acidic residues" evidence="1">
    <location>
        <begin position="1"/>
        <end position="13"/>
    </location>
</feature>
<feature type="region of interest" description="Disordered" evidence="1">
    <location>
        <begin position="1"/>
        <end position="37"/>
    </location>
</feature>
<comment type="caution">
    <text evidence="2">The sequence shown here is derived from an EMBL/GenBank/DDBJ whole genome shotgun (WGS) entry which is preliminary data.</text>
</comment>
<dbReference type="AlphaFoldDB" id="A0ABD2ZHV9"/>
<protein>
    <submittedName>
        <fullName evidence="2">Uncharacterized protein</fullName>
    </submittedName>
</protein>
<feature type="region of interest" description="Disordered" evidence="1">
    <location>
        <begin position="141"/>
        <end position="190"/>
    </location>
</feature>
<keyword evidence="3" id="KW-1185">Reference proteome</keyword>
<reference evidence="2 3" key="1">
    <citation type="submission" date="2024-11" db="EMBL/GenBank/DDBJ databases">
        <title>A near-complete genome assembly of Cinchona calisaya.</title>
        <authorList>
            <person name="Lian D.C."/>
            <person name="Zhao X.W."/>
            <person name="Wei L."/>
        </authorList>
    </citation>
    <scope>NUCLEOTIDE SEQUENCE [LARGE SCALE GENOMIC DNA]</scope>
    <source>
        <tissue evidence="2">Nenye</tissue>
    </source>
</reference>
<proteinExistence type="predicted"/>
<evidence type="ECO:0000313" key="3">
    <source>
        <dbReference type="Proteomes" id="UP001630127"/>
    </source>
</evidence>
<evidence type="ECO:0000256" key="1">
    <source>
        <dbReference type="SAM" id="MobiDB-lite"/>
    </source>
</evidence>
<gene>
    <name evidence="2" type="ORF">ACH5RR_021298</name>
</gene>
<organism evidence="2 3">
    <name type="scientific">Cinchona calisaya</name>
    <dbReference type="NCBI Taxonomy" id="153742"/>
    <lineage>
        <taxon>Eukaryota</taxon>
        <taxon>Viridiplantae</taxon>
        <taxon>Streptophyta</taxon>
        <taxon>Embryophyta</taxon>
        <taxon>Tracheophyta</taxon>
        <taxon>Spermatophyta</taxon>
        <taxon>Magnoliopsida</taxon>
        <taxon>eudicotyledons</taxon>
        <taxon>Gunneridae</taxon>
        <taxon>Pentapetalae</taxon>
        <taxon>asterids</taxon>
        <taxon>lamiids</taxon>
        <taxon>Gentianales</taxon>
        <taxon>Rubiaceae</taxon>
        <taxon>Cinchonoideae</taxon>
        <taxon>Cinchoneae</taxon>
        <taxon>Cinchona</taxon>
    </lineage>
</organism>
<dbReference type="EMBL" id="JBJUIK010000009">
    <property type="protein sequence ID" value="KAL3518709.1"/>
    <property type="molecule type" value="Genomic_DNA"/>
</dbReference>
<name>A0ABD2ZHV9_9GENT</name>
<dbReference type="Proteomes" id="UP001630127">
    <property type="component" value="Unassembled WGS sequence"/>
</dbReference>
<evidence type="ECO:0000313" key="2">
    <source>
        <dbReference type="EMBL" id="KAL3518709.1"/>
    </source>
</evidence>
<accession>A0ABD2ZHV9</accession>
<sequence>MEKHEDVKTKGPQESHVQCKSTRIGHNENDGFDVTMPPTLSVFNQPRRSIEKCKRRFLIDQEMDTGFLADTDGTYEEIDDDDLGCSTIVGKNVGTNKKKKSSTTNTSLFVPYPINNIGPPPMSFSMPPLNQPHTSVLFSMSHSMSQPPRSKSFDMPPHTSHLPMSMPFNIPPPRSQSPTFVPFSVSLPTS</sequence>